<gene>
    <name evidence="11" type="ORF">HNQ61_004103</name>
</gene>
<dbReference type="InterPro" id="IPR013736">
    <property type="entry name" value="Xaa-Pro_dipept_C"/>
</dbReference>
<dbReference type="Proteomes" id="UP000582837">
    <property type="component" value="Unassembled WGS sequence"/>
</dbReference>
<dbReference type="NCBIfam" id="NF003780">
    <property type="entry name" value="PRK05371.1-1"/>
    <property type="match status" value="1"/>
</dbReference>
<dbReference type="EMBL" id="JACHIA010000015">
    <property type="protein sequence ID" value="MBB6072441.1"/>
    <property type="molecule type" value="Genomic_DNA"/>
</dbReference>
<evidence type="ECO:0000256" key="8">
    <source>
        <dbReference type="ARBA" id="ARBA00030045"/>
    </source>
</evidence>
<dbReference type="InterPro" id="IPR050585">
    <property type="entry name" value="Xaa-Pro_dipeptidyl-ppase/CocE"/>
</dbReference>
<evidence type="ECO:0000256" key="6">
    <source>
        <dbReference type="ARBA" id="ARBA00022801"/>
    </source>
</evidence>
<dbReference type="InterPro" id="IPR008252">
    <property type="entry name" value="Pept_S15_Xpro"/>
</dbReference>
<comment type="similarity">
    <text evidence="2">Belongs to the peptidase S15 family.</text>
</comment>
<dbReference type="PRINTS" id="PR00923">
    <property type="entry name" value="LACTOPTASE"/>
</dbReference>
<evidence type="ECO:0000313" key="11">
    <source>
        <dbReference type="EMBL" id="MBB6072441.1"/>
    </source>
</evidence>
<keyword evidence="6 11" id="KW-0378">Hydrolase</keyword>
<evidence type="ECO:0000256" key="1">
    <source>
        <dbReference type="ARBA" id="ARBA00000123"/>
    </source>
</evidence>
<dbReference type="PANTHER" id="PTHR43056:SF10">
    <property type="entry name" value="COCE_NOND FAMILY, PUTATIVE (AFU_ORTHOLOGUE AFUA_7G00600)-RELATED"/>
    <property type="match status" value="1"/>
</dbReference>
<evidence type="ECO:0000313" key="12">
    <source>
        <dbReference type="Proteomes" id="UP000582837"/>
    </source>
</evidence>
<feature type="signal peptide" evidence="9">
    <location>
        <begin position="1"/>
        <end position="34"/>
    </location>
</feature>
<dbReference type="PROSITE" id="PS51318">
    <property type="entry name" value="TAT"/>
    <property type="match status" value="1"/>
</dbReference>
<dbReference type="SUPFAM" id="SSF49785">
    <property type="entry name" value="Galactose-binding domain-like"/>
    <property type="match status" value="1"/>
</dbReference>
<dbReference type="RefSeq" id="WP_170038326.1">
    <property type="nucleotide sequence ID" value="NZ_JABDTL010000002.1"/>
</dbReference>
<feature type="chain" id="PRO_5032466083" description="Xaa-Pro dipeptidyl-peptidase" evidence="9">
    <location>
        <begin position="35"/>
        <end position="648"/>
    </location>
</feature>
<dbReference type="InterPro" id="IPR000383">
    <property type="entry name" value="Xaa-Pro-like_dom"/>
</dbReference>
<dbReference type="Pfam" id="PF08530">
    <property type="entry name" value="PepX_C"/>
    <property type="match status" value="1"/>
</dbReference>
<evidence type="ECO:0000256" key="9">
    <source>
        <dbReference type="SAM" id="SignalP"/>
    </source>
</evidence>
<reference evidence="11 12" key="1">
    <citation type="submission" date="2020-08" db="EMBL/GenBank/DDBJ databases">
        <title>Genomic Encyclopedia of Type Strains, Phase IV (KMG-IV): sequencing the most valuable type-strain genomes for metagenomic binning, comparative biology and taxonomic classification.</title>
        <authorList>
            <person name="Goeker M."/>
        </authorList>
    </citation>
    <scope>NUCLEOTIDE SEQUENCE [LARGE SCALE GENOMIC DNA]</scope>
    <source>
        <strain evidence="11 12">DSM 29007</strain>
    </source>
</reference>
<dbReference type="Pfam" id="PF02129">
    <property type="entry name" value="Peptidase_S15"/>
    <property type="match status" value="1"/>
</dbReference>
<evidence type="ECO:0000256" key="5">
    <source>
        <dbReference type="ARBA" id="ARBA00022670"/>
    </source>
</evidence>
<feature type="domain" description="Xaa-Pro dipeptidyl-peptidase C-terminal" evidence="10">
    <location>
        <begin position="382"/>
        <end position="628"/>
    </location>
</feature>
<dbReference type="Gene3D" id="3.40.50.1820">
    <property type="entry name" value="alpha/beta hydrolase"/>
    <property type="match status" value="2"/>
</dbReference>
<dbReference type="GO" id="GO:0004177">
    <property type="term" value="F:aminopeptidase activity"/>
    <property type="evidence" value="ECO:0007669"/>
    <property type="project" value="UniProtKB-KW"/>
</dbReference>
<evidence type="ECO:0000256" key="2">
    <source>
        <dbReference type="ARBA" id="ARBA00010819"/>
    </source>
</evidence>
<dbReference type="PROSITE" id="PS51257">
    <property type="entry name" value="PROKAR_LIPOPROTEIN"/>
    <property type="match status" value="1"/>
</dbReference>
<evidence type="ECO:0000256" key="7">
    <source>
        <dbReference type="ARBA" id="ARBA00022825"/>
    </source>
</evidence>
<dbReference type="AlphaFoldDB" id="A0A841H2W7"/>
<dbReference type="Gene3D" id="2.60.120.260">
    <property type="entry name" value="Galactose-binding domain-like"/>
    <property type="match status" value="1"/>
</dbReference>
<keyword evidence="5" id="KW-0645">Protease</keyword>
<name>A0A841H2W7_9BACT</name>
<dbReference type="InterPro" id="IPR008979">
    <property type="entry name" value="Galactose-bd-like_sf"/>
</dbReference>
<dbReference type="GO" id="GO:0008236">
    <property type="term" value="F:serine-type peptidase activity"/>
    <property type="evidence" value="ECO:0007669"/>
    <property type="project" value="UniProtKB-KW"/>
</dbReference>
<proteinExistence type="inferred from homology"/>
<keyword evidence="7" id="KW-0720">Serine protease</keyword>
<dbReference type="PANTHER" id="PTHR43056">
    <property type="entry name" value="PEPTIDASE S9 PROLYL OLIGOPEPTIDASE"/>
    <property type="match status" value="1"/>
</dbReference>
<dbReference type="GO" id="GO:0008239">
    <property type="term" value="F:dipeptidyl-peptidase activity"/>
    <property type="evidence" value="ECO:0007669"/>
    <property type="project" value="UniProtKB-EC"/>
</dbReference>
<keyword evidence="4" id="KW-0031">Aminopeptidase</keyword>
<dbReference type="InterPro" id="IPR029058">
    <property type="entry name" value="AB_hydrolase_fold"/>
</dbReference>
<dbReference type="InterPro" id="IPR006311">
    <property type="entry name" value="TAT_signal"/>
</dbReference>
<evidence type="ECO:0000259" key="10">
    <source>
        <dbReference type="SMART" id="SM00939"/>
    </source>
</evidence>
<organism evidence="11 12">
    <name type="scientific">Longimicrobium terrae</name>
    <dbReference type="NCBI Taxonomy" id="1639882"/>
    <lineage>
        <taxon>Bacteria</taxon>
        <taxon>Pseudomonadati</taxon>
        <taxon>Gemmatimonadota</taxon>
        <taxon>Longimicrobiia</taxon>
        <taxon>Longimicrobiales</taxon>
        <taxon>Longimicrobiaceae</taxon>
        <taxon>Longimicrobium</taxon>
    </lineage>
</organism>
<comment type="catalytic activity">
    <reaction evidence="1">
        <text>Hydrolyzes Xaa-Pro-|- bonds to release unblocked, N-terminal dipeptides from substrates including Ala-Pro-|-p-nitroanilide and (sequentially) Tyr-Pro-|-Phe-Pro-|-Gly-Pro-|-Ile.</text>
        <dbReference type="EC" id="3.4.14.11"/>
    </reaction>
</comment>
<keyword evidence="9" id="KW-0732">Signal</keyword>
<evidence type="ECO:0000256" key="4">
    <source>
        <dbReference type="ARBA" id="ARBA00022438"/>
    </source>
</evidence>
<accession>A0A841H2W7</accession>
<keyword evidence="12" id="KW-1185">Reference proteome</keyword>
<dbReference type="SMART" id="SM00939">
    <property type="entry name" value="PepX_C"/>
    <property type="match status" value="1"/>
</dbReference>
<dbReference type="SUPFAM" id="SSF53474">
    <property type="entry name" value="alpha/beta-Hydrolases"/>
    <property type="match status" value="1"/>
</dbReference>
<comment type="caution">
    <text evidence="11">The sequence shown here is derived from an EMBL/GenBank/DDBJ whole genome shotgun (WGS) entry which is preliminary data.</text>
</comment>
<sequence>MTQSRSRRAGIAAALTLACAASLGAQVPAGSSQAASGAGPVFVNGMAQVVPAFADSAQWIRQNLWVETDFDSDGDGRRDRLHVDVTRPAQTATGLKVPVVYGSSPYYAGVAPDASFWNVHQELGAASPERGPSRRAVYDSTRTRISNQLVRTWVPRGFAVVHSEAPGTGRSQGCATIGDTPERTAMRFVVDWLNGRARGYTTATGSEAVSATSWSTGKVGMIGTSYEGTLPLATATTGVEGLEVVIPVSANTSYYNYYRANGLVRSPGGYLGEDVDVLYDFVASGDPATRAVCDRIWKEGVLVAGQDRATGDYNNFWASHELMPYLGNIRAAVLLAHGLNDYNVMPSHSVNIYEALKARGLPVSMYLHQGGHGGDPPVEMVNRWFSHYLYGVNNGVERDAPVWIVSSTSADSAMASARAARTRPMMPAPVPSASFPAAGSEMVRLYPTRGGNGVARLALRAASGRDTLVDDASVSGSISASAPRSANRLLFATAPLTDSLRISGTARVTVRVAADRPAANLTVWLVTLPYDSAQTGSASRAGVVTRGWADIQNHASLTRGGIYASMSRGEALVPGRYYDLTFDLEPDDQVIPAGKQLGIMIMSSDPEFTLAPQAGTRLMVDLAGTSFWVPVVGGGAALTRAGGVRQNR</sequence>
<dbReference type="GO" id="GO:0006508">
    <property type="term" value="P:proteolysis"/>
    <property type="evidence" value="ECO:0007669"/>
    <property type="project" value="UniProtKB-KW"/>
</dbReference>
<protein>
    <recommendedName>
        <fullName evidence="3">Xaa-Pro dipeptidyl-peptidase</fullName>
        <ecNumber evidence="3">3.4.14.11</ecNumber>
    </recommendedName>
    <alternativeName>
        <fullName evidence="8">X-prolyl-dipeptidyl aminopeptidase</fullName>
    </alternativeName>
</protein>
<dbReference type="EC" id="3.4.14.11" evidence="3"/>
<evidence type="ECO:0000256" key="3">
    <source>
        <dbReference type="ARBA" id="ARBA00012463"/>
    </source>
</evidence>